<evidence type="ECO:0000313" key="3">
    <source>
        <dbReference type="Proteomes" id="UP000026960"/>
    </source>
</evidence>
<accession>A0A0D3HM54</accession>
<reference evidence="2" key="2">
    <citation type="submission" date="2015-03" db="UniProtKB">
        <authorList>
            <consortium name="EnsemblPlants"/>
        </authorList>
    </citation>
    <scope>IDENTIFICATION</scope>
</reference>
<dbReference type="PaxDb" id="65489-OBART11G14500.1"/>
<dbReference type="Proteomes" id="UP000026960">
    <property type="component" value="Chromosome 11"/>
</dbReference>
<dbReference type="HOGENOM" id="CLU_2945339_0_0_1"/>
<proteinExistence type="predicted"/>
<dbReference type="AlphaFoldDB" id="A0A0D3HM54"/>
<evidence type="ECO:0000256" key="1">
    <source>
        <dbReference type="SAM" id="MobiDB-lite"/>
    </source>
</evidence>
<name>A0A0D3HM54_9ORYZ</name>
<keyword evidence="3" id="KW-1185">Reference proteome</keyword>
<dbReference type="Gramene" id="OBART11G14500.1">
    <property type="protein sequence ID" value="OBART11G14500.1"/>
    <property type="gene ID" value="OBART11G14500"/>
</dbReference>
<reference evidence="2" key="1">
    <citation type="journal article" date="2009" name="Rice">
        <title>De Novo Next Generation Sequencing of Plant Genomes.</title>
        <authorList>
            <person name="Rounsley S."/>
            <person name="Marri P.R."/>
            <person name="Yu Y."/>
            <person name="He R."/>
            <person name="Sisneros N."/>
            <person name="Goicoechea J.L."/>
            <person name="Lee S.J."/>
            <person name="Angelova A."/>
            <person name="Kudrna D."/>
            <person name="Luo M."/>
            <person name="Affourtit J."/>
            <person name="Desany B."/>
            <person name="Knight J."/>
            <person name="Niazi F."/>
            <person name="Egholm M."/>
            <person name="Wing R.A."/>
        </authorList>
    </citation>
    <scope>NUCLEOTIDE SEQUENCE [LARGE SCALE GENOMIC DNA]</scope>
    <source>
        <strain evidence="2">cv. IRGC 105608</strain>
    </source>
</reference>
<organism evidence="2">
    <name type="scientific">Oryza barthii</name>
    <dbReference type="NCBI Taxonomy" id="65489"/>
    <lineage>
        <taxon>Eukaryota</taxon>
        <taxon>Viridiplantae</taxon>
        <taxon>Streptophyta</taxon>
        <taxon>Embryophyta</taxon>
        <taxon>Tracheophyta</taxon>
        <taxon>Spermatophyta</taxon>
        <taxon>Magnoliopsida</taxon>
        <taxon>Liliopsida</taxon>
        <taxon>Poales</taxon>
        <taxon>Poaceae</taxon>
        <taxon>BOP clade</taxon>
        <taxon>Oryzoideae</taxon>
        <taxon>Oryzeae</taxon>
        <taxon>Oryzinae</taxon>
        <taxon>Oryza</taxon>
    </lineage>
</organism>
<dbReference type="EnsemblPlants" id="OBART11G14500.1">
    <property type="protein sequence ID" value="OBART11G14500.1"/>
    <property type="gene ID" value="OBART11G14500"/>
</dbReference>
<feature type="region of interest" description="Disordered" evidence="1">
    <location>
        <begin position="1"/>
        <end position="60"/>
    </location>
</feature>
<protein>
    <submittedName>
        <fullName evidence="2">Uncharacterized protein</fullName>
    </submittedName>
</protein>
<sequence>MLTSPAGRPAPQIRSSCHRRQVDRPALPRRNVKAGSGAATKQSGRRSVGQYPWHYAGTRY</sequence>
<evidence type="ECO:0000313" key="2">
    <source>
        <dbReference type="EnsemblPlants" id="OBART11G14500.1"/>
    </source>
</evidence>